<dbReference type="EMBL" id="BSXS01001692">
    <property type="protein sequence ID" value="GME76951.1"/>
    <property type="molecule type" value="Genomic_DNA"/>
</dbReference>
<reference evidence="1" key="1">
    <citation type="submission" date="2023-04" db="EMBL/GenBank/DDBJ databases">
        <title>Ambrosiozyma monospora NBRC 10751.</title>
        <authorList>
            <person name="Ichikawa N."/>
            <person name="Sato H."/>
            <person name="Tonouchi N."/>
        </authorList>
    </citation>
    <scope>NUCLEOTIDE SEQUENCE</scope>
    <source>
        <strain evidence="1">NBRC 10751</strain>
    </source>
</reference>
<evidence type="ECO:0000313" key="1">
    <source>
        <dbReference type="EMBL" id="GME76951.1"/>
    </source>
</evidence>
<dbReference type="Proteomes" id="UP001165064">
    <property type="component" value="Unassembled WGS sequence"/>
</dbReference>
<keyword evidence="2" id="KW-1185">Reference proteome</keyword>
<protein>
    <submittedName>
        <fullName evidence="1">Unnamed protein product</fullName>
    </submittedName>
</protein>
<name>A0ACB5SYU4_AMBMO</name>
<sequence>MDDHEVPYDESEQDPIPNYNFKLTNMNDSHNSESLLQTGNSRVVLTPAFVHILSSYELASVSDTQVESYRSVEKEKGIQAEFSSIWNICIRGKSHVKRRFVKKIWNEGQLTKLKAEPQKYMNARMNYAVYVLRYGIKPKVRSDPLLREGGKIEVRIPENDLAEAWRSILDIIIEERLVHCHLGELIAGCSWRLSQISTNREQNCASDSDSIAIEYLLDIYIAKVEPSEESLAVFMNELCLLLVDNLKALFSRAVYMNYGSGKCVNLIL</sequence>
<organism evidence="1 2">
    <name type="scientific">Ambrosiozyma monospora</name>
    <name type="common">Yeast</name>
    <name type="synonym">Endomycopsis monosporus</name>
    <dbReference type="NCBI Taxonomy" id="43982"/>
    <lineage>
        <taxon>Eukaryota</taxon>
        <taxon>Fungi</taxon>
        <taxon>Dikarya</taxon>
        <taxon>Ascomycota</taxon>
        <taxon>Saccharomycotina</taxon>
        <taxon>Pichiomycetes</taxon>
        <taxon>Pichiales</taxon>
        <taxon>Pichiaceae</taxon>
        <taxon>Ambrosiozyma</taxon>
    </lineage>
</organism>
<accession>A0ACB5SYU4</accession>
<gene>
    <name evidence="1" type="ORF">Amon02_000283600</name>
</gene>
<evidence type="ECO:0000313" key="2">
    <source>
        <dbReference type="Proteomes" id="UP001165064"/>
    </source>
</evidence>
<comment type="caution">
    <text evidence="1">The sequence shown here is derived from an EMBL/GenBank/DDBJ whole genome shotgun (WGS) entry which is preliminary data.</text>
</comment>
<proteinExistence type="predicted"/>